<evidence type="ECO:0000256" key="2">
    <source>
        <dbReference type="ARBA" id="ARBA00022679"/>
    </source>
</evidence>
<dbReference type="InterPro" id="IPR013534">
    <property type="entry name" value="Starch_synth_cat_dom"/>
</dbReference>
<dbReference type="AlphaFoldDB" id="A0A381SG77"/>
<dbReference type="Gene3D" id="3.40.50.2000">
    <property type="entry name" value="Glycogen Phosphorylase B"/>
    <property type="match status" value="1"/>
</dbReference>
<dbReference type="PANTHER" id="PTHR45825">
    <property type="entry name" value="GRANULE-BOUND STARCH SYNTHASE 1, CHLOROPLASTIC/AMYLOPLASTIC"/>
    <property type="match status" value="1"/>
</dbReference>
<protein>
    <recommendedName>
        <fullName evidence="3">Starch synthase catalytic domain-containing protein</fullName>
    </recommendedName>
</protein>
<evidence type="ECO:0000259" key="3">
    <source>
        <dbReference type="Pfam" id="PF08323"/>
    </source>
</evidence>
<proteinExistence type="predicted"/>
<reference evidence="4" key="1">
    <citation type="submission" date="2018-05" db="EMBL/GenBank/DDBJ databases">
        <authorList>
            <person name="Lanie J.A."/>
            <person name="Ng W.-L."/>
            <person name="Kazmierczak K.M."/>
            <person name="Andrzejewski T.M."/>
            <person name="Davidsen T.M."/>
            <person name="Wayne K.J."/>
            <person name="Tettelin H."/>
            <person name="Glass J.I."/>
            <person name="Rusch D."/>
            <person name="Podicherti R."/>
            <person name="Tsui H.-C.T."/>
            <person name="Winkler M.E."/>
        </authorList>
    </citation>
    <scope>NUCLEOTIDE SEQUENCE</scope>
</reference>
<name>A0A381SG77_9ZZZZ</name>
<organism evidence="4">
    <name type="scientific">marine metagenome</name>
    <dbReference type="NCBI Taxonomy" id="408172"/>
    <lineage>
        <taxon>unclassified sequences</taxon>
        <taxon>metagenomes</taxon>
        <taxon>ecological metagenomes</taxon>
    </lineage>
</organism>
<evidence type="ECO:0000313" key="4">
    <source>
        <dbReference type="EMBL" id="SVA02489.1"/>
    </source>
</evidence>
<dbReference type="Pfam" id="PF08323">
    <property type="entry name" value="Glyco_transf_5"/>
    <property type="match status" value="1"/>
</dbReference>
<dbReference type="PANTHER" id="PTHR45825:SF11">
    <property type="entry name" value="ALPHA AMYLASE DOMAIN-CONTAINING PROTEIN"/>
    <property type="match status" value="1"/>
</dbReference>
<dbReference type="EMBL" id="UINC01003010">
    <property type="protein sequence ID" value="SVA02489.1"/>
    <property type="molecule type" value="Genomic_DNA"/>
</dbReference>
<gene>
    <name evidence="4" type="ORF">METZ01_LOCUS55343</name>
</gene>
<dbReference type="SUPFAM" id="SSF53756">
    <property type="entry name" value="UDP-Glycosyltransferase/glycogen phosphorylase"/>
    <property type="match status" value="1"/>
</dbReference>
<keyword evidence="2" id="KW-0808">Transferase</keyword>
<keyword evidence="1" id="KW-0328">Glycosyltransferase</keyword>
<accession>A0A381SG77</accession>
<feature type="domain" description="Starch synthase catalytic" evidence="3">
    <location>
        <begin position="6"/>
        <end position="224"/>
    </location>
</feature>
<sequence>MPKKLYYLTTEITPFANVSGLGEFSAKVPLFLQEKGHDIRTIIPKYGYVSERKYILREVIRLRDIPFQFDGEEISASAKSAFIPKTRVQVYFLEDDFWFKPLTNLVYKSKNGRVLADNGKRYGFFAKAVLSTLPHLFWAPDILICNGWQSAMVPGMFKKHFDGINEFYENIKTVMVIHDLNEYSKVSRADFKKAEVPIDSSLKGKMLSVYDVASFEADAIIIFDKPSSIISKKLLKQPGLKANKKKISVIQWSDDELPDYSTIAKKMDKVLEKLSH</sequence>
<dbReference type="GO" id="GO:0016757">
    <property type="term" value="F:glycosyltransferase activity"/>
    <property type="evidence" value="ECO:0007669"/>
    <property type="project" value="UniProtKB-KW"/>
</dbReference>
<evidence type="ECO:0000256" key="1">
    <source>
        <dbReference type="ARBA" id="ARBA00022676"/>
    </source>
</evidence>